<comment type="catalytic activity">
    <reaction evidence="1">
        <text>ATP + protein L-histidine = ADP + protein N-phospho-L-histidine.</text>
        <dbReference type="EC" id="2.7.13.3"/>
    </reaction>
</comment>
<dbReference type="AlphaFoldDB" id="A0A951IWC8"/>
<dbReference type="RefSeq" id="WP_219289702.1">
    <property type="nucleotide sequence ID" value="NZ_RPHB01000005.1"/>
</dbReference>
<evidence type="ECO:0000256" key="5">
    <source>
        <dbReference type="ARBA" id="ARBA00022777"/>
    </source>
</evidence>
<dbReference type="NCBIfam" id="TIGR00229">
    <property type="entry name" value="sensory_box"/>
    <property type="match status" value="3"/>
</dbReference>
<sequence>MNGDLYIVDYLKNATSIYVAVIGQDGKIFYLNPSLSKLFGIEKDEPFENFSIESIFPKFKLENLQNAFLSNDFPFFLKNIELGKRTKIQNTVYLNWDVAFFPSEEPTEKLSIWIGSISEPSQESLLHLQTILDSTSESCVLMDANFRVLAFNKVANLTALQFHNMEIKEGEDFREKILAQNRQSFENDFRAALRGETVISENELPFNKNKIWFECAFYPAKDSEGNIIGVTFTTSNIDQRKRAEEKIIANERFFESVLQSQHEMICRFLPDTTITFVNNAYCKELGYPKDKIVGQKFLNFVPKEQRKSILEGIKGLSKKKPTQTIRHKVITAQKQEKWHEWTDMVLLDEDGEIREFQSVGRDISDLIHSQANQERFRTIFENALHEIYLINPDSYQIYHANNAAVQNLELSVEAMRQMAYWEVLRLDYRKSMISKIKGLLSGVEDKIICEAEHVKSNGKAYPVETHLQKMCIEDEVFLVAICVDLSERKRHVASITKQNKILRDIAWIQSHMVRAPLANILGLIQILKEEIKGEEHQNLIFMMEQSAFELDKVIRNVVSKTHIVEQLEKEIKN</sequence>
<evidence type="ECO:0000256" key="3">
    <source>
        <dbReference type="ARBA" id="ARBA00022553"/>
    </source>
</evidence>
<dbReference type="Pfam" id="PF08448">
    <property type="entry name" value="PAS_4"/>
    <property type="match status" value="1"/>
</dbReference>
<evidence type="ECO:0000259" key="6">
    <source>
        <dbReference type="PROSITE" id="PS50112"/>
    </source>
</evidence>
<dbReference type="CDD" id="cd00130">
    <property type="entry name" value="PAS"/>
    <property type="match status" value="2"/>
</dbReference>
<keyword evidence="4" id="KW-0808">Transferase</keyword>
<name>A0A951IWC8_9BACT</name>
<dbReference type="SMART" id="SM00086">
    <property type="entry name" value="PAC"/>
    <property type="match status" value="2"/>
</dbReference>
<feature type="domain" description="PAS" evidence="6">
    <location>
        <begin position="19"/>
        <end position="45"/>
    </location>
</feature>
<keyword evidence="5" id="KW-0418">Kinase</keyword>
<dbReference type="Proteomes" id="UP000727490">
    <property type="component" value="Unassembled WGS sequence"/>
</dbReference>
<dbReference type="Pfam" id="PF00989">
    <property type="entry name" value="PAS"/>
    <property type="match status" value="1"/>
</dbReference>
<reference evidence="7 8" key="1">
    <citation type="journal article" date="2020" name="Syst. Appl. Microbiol.">
        <title>Arthrospiribacter ruber gen. nov., sp. nov., a novel bacterium isolated from Arthrospira cultures.</title>
        <authorList>
            <person name="Waleron M."/>
            <person name="Misztak A."/>
            <person name="Waleron M.M."/>
            <person name="Furmaniak M."/>
            <person name="Mrozik A."/>
            <person name="Waleron K."/>
        </authorList>
    </citation>
    <scope>NUCLEOTIDE SEQUENCE [LARGE SCALE GENOMIC DNA]</scope>
    <source>
        <strain evidence="7 8">DPMB0001</strain>
    </source>
</reference>
<evidence type="ECO:0000313" key="8">
    <source>
        <dbReference type="Proteomes" id="UP000727490"/>
    </source>
</evidence>
<dbReference type="PANTHER" id="PTHR43304">
    <property type="entry name" value="PHYTOCHROME-LIKE PROTEIN CPH1"/>
    <property type="match status" value="1"/>
</dbReference>
<keyword evidence="8" id="KW-1185">Reference proteome</keyword>
<dbReference type="SMART" id="SM00091">
    <property type="entry name" value="PAS"/>
    <property type="match status" value="3"/>
</dbReference>
<accession>A0A951IWC8</accession>
<gene>
    <name evidence="7" type="ORF">EGN73_11440</name>
</gene>
<dbReference type="InterPro" id="IPR013767">
    <property type="entry name" value="PAS_fold"/>
</dbReference>
<dbReference type="EMBL" id="RPHB01000005">
    <property type="protein sequence ID" value="MBW3468420.1"/>
    <property type="molecule type" value="Genomic_DNA"/>
</dbReference>
<dbReference type="GO" id="GO:0006355">
    <property type="term" value="P:regulation of DNA-templated transcription"/>
    <property type="evidence" value="ECO:0007669"/>
    <property type="project" value="InterPro"/>
</dbReference>
<proteinExistence type="predicted"/>
<evidence type="ECO:0000256" key="2">
    <source>
        <dbReference type="ARBA" id="ARBA00012438"/>
    </source>
</evidence>
<dbReference type="PROSITE" id="PS50112">
    <property type="entry name" value="PAS"/>
    <property type="match status" value="2"/>
</dbReference>
<organism evidence="7 8">
    <name type="scientific">Arthrospiribacter ruber</name>
    <dbReference type="NCBI Taxonomy" id="2487934"/>
    <lineage>
        <taxon>Bacteria</taxon>
        <taxon>Pseudomonadati</taxon>
        <taxon>Bacteroidota</taxon>
        <taxon>Cytophagia</taxon>
        <taxon>Cytophagales</taxon>
        <taxon>Cyclobacteriaceae</taxon>
        <taxon>Arthrospiribacter</taxon>
    </lineage>
</organism>
<dbReference type="PANTHER" id="PTHR43304:SF1">
    <property type="entry name" value="PAC DOMAIN-CONTAINING PROTEIN"/>
    <property type="match status" value="1"/>
</dbReference>
<dbReference type="GO" id="GO:0004673">
    <property type="term" value="F:protein histidine kinase activity"/>
    <property type="evidence" value="ECO:0007669"/>
    <property type="project" value="UniProtKB-EC"/>
</dbReference>
<evidence type="ECO:0000313" key="7">
    <source>
        <dbReference type="EMBL" id="MBW3468420.1"/>
    </source>
</evidence>
<dbReference type="InterPro" id="IPR013656">
    <property type="entry name" value="PAS_4"/>
</dbReference>
<dbReference type="EC" id="2.7.13.3" evidence="2"/>
<keyword evidence="3" id="KW-0597">Phosphoprotein</keyword>
<dbReference type="InterPro" id="IPR000014">
    <property type="entry name" value="PAS"/>
</dbReference>
<dbReference type="Pfam" id="PF13426">
    <property type="entry name" value="PAS_9"/>
    <property type="match status" value="1"/>
</dbReference>
<dbReference type="InterPro" id="IPR001610">
    <property type="entry name" value="PAC"/>
</dbReference>
<dbReference type="InterPro" id="IPR052162">
    <property type="entry name" value="Sensor_kinase/Photoreceptor"/>
</dbReference>
<protein>
    <recommendedName>
        <fullName evidence="2">histidine kinase</fullName>
        <ecNumber evidence="2">2.7.13.3</ecNumber>
    </recommendedName>
</protein>
<feature type="domain" description="PAS" evidence="6">
    <location>
        <begin position="250"/>
        <end position="320"/>
    </location>
</feature>
<evidence type="ECO:0000256" key="4">
    <source>
        <dbReference type="ARBA" id="ARBA00022679"/>
    </source>
</evidence>
<evidence type="ECO:0000256" key="1">
    <source>
        <dbReference type="ARBA" id="ARBA00000085"/>
    </source>
</evidence>
<comment type="caution">
    <text evidence="7">The sequence shown here is derived from an EMBL/GenBank/DDBJ whole genome shotgun (WGS) entry which is preliminary data.</text>
</comment>